<evidence type="ECO:0000313" key="13">
    <source>
        <dbReference type="EMBL" id="ATZ53258.1"/>
    </source>
</evidence>
<feature type="compositionally biased region" description="Basic and acidic residues" evidence="11">
    <location>
        <begin position="1041"/>
        <end position="1055"/>
    </location>
</feature>
<feature type="domain" description="RRM" evidence="12">
    <location>
        <begin position="580"/>
        <end position="655"/>
    </location>
</feature>
<protein>
    <recommendedName>
        <fullName evidence="8">U4/U6 snRNA-associated-splicing factor PRP24</fullName>
    </recommendedName>
</protein>
<evidence type="ECO:0000256" key="6">
    <source>
        <dbReference type="ARBA" id="ARBA00023242"/>
    </source>
</evidence>
<feature type="compositionally biased region" description="Polar residues" evidence="11">
    <location>
        <begin position="1028"/>
        <end position="1039"/>
    </location>
</feature>
<dbReference type="Gene3D" id="3.30.70.330">
    <property type="match status" value="4"/>
</dbReference>
<dbReference type="CDD" id="cd00590">
    <property type="entry name" value="RRM_SF"/>
    <property type="match status" value="1"/>
</dbReference>
<dbReference type="GO" id="GO:0006397">
    <property type="term" value="P:mRNA processing"/>
    <property type="evidence" value="ECO:0007669"/>
    <property type="project" value="UniProtKB-KW"/>
</dbReference>
<dbReference type="GO" id="GO:0008380">
    <property type="term" value="P:RNA splicing"/>
    <property type="evidence" value="ECO:0007669"/>
    <property type="project" value="UniProtKB-KW"/>
</dbReference>
<reference evidence="13 14" key="1">
    <citation type="journal article" date="2011" name="PLoS Genet.">
        <title>Genomic analysis of the necrotrophic fungal pathogens Sclerotinia sclerotiorum and Botrytis cinerea.</title>
        <authorList>
            <person name="Amselem J."/>
            <person name="Cuomo C.A."/>
            <person name="van Kan J.A."/>
            <person name="Viaud M."/>
            <person name="Benito E.P."/>
            <person name="Couloux A."/>
            <person name="Coutinho P.M."/>
            <person name="de Vries R.P."/>
            <person name="Dyer P.S."/>
            <person name="Fillinger S."/>
            <person name="Fournier E."/>
            <person name="Gout L."/>
            <person name="Hahn M."/>
            <person name="Kohn L."/>
            <person name="Lapalu N."/>
            <person name="Plummer K.M."/>
            <person name="Pradier J.M."/>
            <person name="Quevillon E."/>
            <person name="Sharon A."/>
            <person name="Simon A."/>
            <person name="ten Have A."/>
            <person name="Tudzynski B."/>
            <person name="Tudzynski P."/>
            <person name="Wincker P."/>
            <person name="Andrew M."/>
            <person name="Anthouard V."/>
            <person name="Beever R.E."/>
            <person name="Beffa R."/>
            <person name="Benoit I."/>
            <person name="Bouzid O."/>
            <person name="Brault B."/>
            <person name="Chen Z."/>
            <person name="Choquer M."/>
            <person name="Collemare J."/>
            <person name="Cotton P."/>
            <person name="Danchin E.G."/>
            <person name="Da Silva C."/>
            <person name="Gautier A."/>
            <person name="Giraud C."/>
            <person name="Giraud T."/>
            <person name="Gonzalez C."/>
            <person name="Grossetete S."/>
            <person name="Guldener U."/>
            <person name="Henrissat B."/>
            <person name="Howlett B.J."/>
            <person name="Kodira C."/>
            <person name="Kretschmer M."/>
            <person name="Lappartient A."/>
            <person name="Leroch M."/>
            <person name="Levis C."/>
            <person name="Mauceli E."/>
            <person name="Neuveglise C."/>
            <person name="Oeser B."/>
            <person name="Pearson M."/>
            <person name="Poulain J."/>
            <person name="Poussereau N."/>
            <person name="Quesneville H."/>
            <person name="Rascle C."/>
            <person name="Schumacher J."/>
            <person name="Segurens B."/>
            <person name="Sexton A."/>
            <person name="Silva E."/>
            <person name="Sirven C."/>
            <person name="Soanes D.M."/>
            <person name="Talbot N.J."/>
            <person name="Templeton M."/>
            <person name="Yandava C."/>
            <person name="Yarden O."/>
            <person name="Zeng Q."/>
            <person name="Rollins J.A."/>
            <person name="Lebrun M.H."/>
            <person name="Dickman M."/>
        </authorList>
    </citation>
    <scope>NUCLEOTIDE SEQUENCE [LARGE SCALE GENOMIC DNA]</scope>
    <source>
        <strain evidence="13 14">B05.10</strain>
    </source>
</reference>
<evidence type="ECO:0000256" key="5">
    <source>
        <dbReference type="ARBA" id="ARBA00023187"/>
    </source>
</evidence>
<dbReference type="InterPro" id="IPR035979">
    <property type="entry name" value="RBD_domain_sf"/>
</dbReference>
<evidence type="ECO:0000256" key="3">
    <source>
        <dbReference type="ARBA" id="ARBA00022737"/>
    </source>
</evidence>
<feature type="domain" description="RRM" evidence="12">
    <location>
        <begin position="876"/>
        <end position="949"/>
    </location>
</feature>
<dbReference type="InterPro" id="IPR034398">
    <property type="entry name" value="Prp24_RRM2"/>
</dbReference>
<dbReference type="FunFam" id="3.30.70.330:FF:000365">
    <property type="entry name" value="U4/U6 snRNA-associated-splicing factor PRP24"/>
    <property type="match status" value="1"/>
</dbReference>
<proteinExistence type="predicted"/>
<keyword evidence="4 9" id="KW-0694">RNA-binding</keyword>
<dbReference type="InterPro" id="IPR003107">
    <property type="entry name" value="HAT"/>
</dbReference>
<dbReference type="InterPro" id="IPR031766">
    <property type="entry name" value="RRM_occluded"/>
</dbReference>
<organism evidence="13 14">
    <name type="scientific">Botryotinia fuckeliana (strain B05.10)</name>
    <name type="common">Noble rot fungus</name>
    <name type="synonym">Botrytis cinerea</name>
    <dbReference type="NCBI Taxonomy" id="332648"/>
    <lineage>
        <taxon>Eukaryota</taxon>
        <taxon>Fungi</taxon>
        <taxon>Dikarya</taxon>
        <taxon>Ascomycota</taxon>
        <taxon>Pezizomycotina</taxon>
        <taxon>Leotiomycetes</taxon>
        <taxon>Helotiales</taxon>
        <taxon>Sclerotiniaceae</taxon>
        <taxon>Botrytis</taxon>
    </lineage>
</organism>
<dbReference type="EMBL" id="CP009813">
    <property type="protein sequence ID" value="ATZ53258.1"/>
    <property type="molecule type" value="Genomic_DNA"/>
</dbReference>
<evidence type="ECO:0000256" key="9">
    <source>
        <dbReference type="PROSITE-ProRule" id="PRU00176"/>
    </source>
</evidence>
<dbReference type="PANTHER" id="PTHR10352">
    <property type="entry name" value="EUKARYOTIC TRANSLATION INITIATION FACTOR 3 SUBUNIT G"/>
    <property type="match status" value="1"/>
</dbReference>
<sequence>MEQSPVGEEEWLALVDEASRNARDLEQRIKVVELYDRAIRAEPWSNPLWLARCDWVLSLYTDCRDPDAGWPEDERLVGQELFTLQTAQDLWQEGTAATQFRLNDSHELWNRWITIELELLAKTPTREQVERVRKIFFDRLQIPHAKWDETSQMFSTFLTKYDEPSYESTMVQVTQMGSTARYLYEQREQHELKLQQAVAAGDKEHIASVMKEYLEWETFQTLTKPKKGLPQSPQILVIALYERALASTTLGRDPATWEDYIAFVQQSYVVNPDAQLGSPLYIVQRATAHCPWSGSLWARYILFAETQNWDFSSIEDIKHAATSTGVLDREETMDEVIEVYTAWCGYLRRNTIGKALEDEAFDVADAGLPGSLEAVQDWGRRLHKREYTDPSFRIERIMIQYLTQKGSIEEAREFWKRLAHTHQKSYVFWQQYYSWEMSVRYLNESSSLPSMVLSRALRTKDLDWPEAIMELYISHCNNYEDAHTLLAAKDLVRRQFQLVTKRREKLAIEQAELYAAQQQQQIVSPEATDEDSPGNSKRKREPTSEDTTDGNTHKKIKNEQSTADAEVLRQQHLTRDRENTTVIVTNLPPEVTQTKVRQYFKEYGHINSLTLKTEADKLSSTCLIEFRSNDDVQSAFLRDGKFFGENQIKVESGTGLTLYVTNYPPTADESYMHNLFKDCGEIFSIRWPSLKFNTHRRFCYITFRKVEAAAAATKLDGNLLENKFKLVAKYSDPAAKKQREGATAEGRELHITSLDSSLKEDDLQEVFGKYGKVESVRILRTFKGESKGAGFIVFEKKDEANAALELDKTKLKSSILHVELTQARNYKPIATSKEKGTSASPAPDADGDIAMSPASTTENPHKNQHALHQPSEGANRTITLLNVPDTVNDARIRAIAEPFGTIVKVVLRPDHQGAIVEFEDVNSAGKASLGLENHEIAPGRKLRTGGMKDLFAQSSEFKSDRIVVGQNGKKEKEKAGASTGTGTGAGSSTSNFMQPSVPIRRPGGGRGGLGQKRGLGFSGGKKPASVPATDTGSDTNAKPKSNADFKKMFLSGGKE</sequence>
<dbReference type="SMART" id="SM00360">
    <property type="entry name" value="RRM"/>
    <property type="match status" value="4"/>
</dbReference>
<reference evidence="13 14" key="3">
    <citation type="journal article" date="2017" name="Mol. Plant Pathol.">
        <title>A gapless genome sequence of the fungus Botrytis cinerea.</title>
        <authorList>
            <person name="Van Kan J.A."/>
            <person name="Stassen J.H."/>
            <person name="Mosbach A."/>
            <person name="Van Der Lee T.A."/>
            <person name="Faino L."/>
            <person name="Farmer A.D."/>
            <person name="Papasotiriou D.G."/>
            <person name="Zhou S."/>
            <person name="Seidl M.F."/>
            <person name="Cottam E."/>
            <person name="Edel D."/>
            <person name="Hahn M."/>
            <person name="Schwartz D.C."/>
            <person name="Dietrich R.A."/>
            <person name="Widdison S."/>
            <person name="Scalliet G."/>
        </authorList>
    </citation>
    <scope>NUCLEOTIDE SEQUENCE [LARGE SCALE GENOMIC DNA]</scope>
    <source>
        <strain evidence="13 14">B05.10</strain>
    </source>
</reference>
<keyword evidence="2" id="KW-0507">mRNA processing</keyword>
<evidence type="ECO:0000256" key="4">
    <source>
        <dbReference type="ARBA" id="ARBA00022884"/>
    </source>
</evidence>
<dbReference type="Pfam" id="PF00076">
    <property type="entry name" value="RRM_1"/>
    <property type="match status" value="3"/>
</dbReference>
<evidence type="ECO:0000313" key="14">
    <source>
        <dbReference type="Proteomes" id="UP000001798"/>
    </source>
</evidence>
<dbReference type="PROSITE" id="PS50102">
    <property type="entry name" value="RRM"/>
    <property type="match status" value="4"/>
</dbReference>
<feature type="domain" description="RRM" evidence="12">
    <location>
        <begin position="747"/>
        <end position="823"/>
    </location>
</feature>
<feature type="compositionally biased region" description="Gly residues" evidence="11">
    <location>
        <begin position="1002"/>
        <end position="1019"/>
    </location>
</feature>
<dbReference type="InterPro" id="IPR008669">
    <property type="entry name" value="LSM_interact"/>
</dbReference>
<comment type="function">
    <text evidence="7">Functions as a recycling factor of the spliceosome, a machinery that forms on each precursor-messenger RNA (pre-mRNA) and catalyzes the removal of introns. Chaperones the re-annealing of U4 and U6 snRNAs (small nuclear RNAs) released from previous rounds of splicing, an initial step in reforming the U4/U6-U5 tri-snRNP (small nuclear ribonucleoprotein) that can reassemble into another spliceosome complex; this step involves binding U6 and facilitating the unwinding of the U6 internal stem loop, followed by base-pairing of U6 to U4.</text>
</comment>
<evidence type="ECO:0000259" key="12">
    <source>
        <dbReference type="PROSITE" id="PS50102"/>
    </source>
</evidence>
<accession>A0A384JRN7</accession>
<dbReference type="Proteomes" id="UP000001798">
    <property type="component" value="Chromosome 9"/>
</dbReference>
<keyword evidence="14" id="KW-1185">Reference proteome</keyword>
<feature type="region of interest" description="Disordered" evidence="11">
    <location>
        <begin position="966"/>
        <end position="1055"/>
    </location>
</feature>
<dbReference type="CDD" id="cd12299">
    <property type="entry name" value="RRM4_Prp24"/>
    <property type="match status" value="1"/>
</dbReference>
<dbReference type="AlphaFoldDB" id="A0A384JRN7"/>
<feature type="domain" description="RRM" evidence="12">
    <location>
        <begin position="656"/>
        <end position="733"/>
    </location>
</feature>
<dbReference type="GO" id="GO:0005688">
    <property type="term" value="C:U6 snRNP"/>
    <property type="evidence" value="ECO:0007669"/>
    <property type="project" value="UniProtKB-ARBA"/>
</dbReference>
<evidence type="ECO:0000256" key="1">
    <source>
        <dbReference type="ARBA" id="ARBA00004123"/>
    </source>
</evidence>
<dbReference type="InterPro" id="IPR000504">
    <property type="entry name" value="RRM_dom"/>
</dbReference>
<dbReference type="FunFam" id="3.30.70.330:FF:000588">
    <property type="entry name" value="Pre-mRNA splicing factor (Prp24), putative"/>
    <property type="match status" value="1"/>
</dbReference>
<evidence type="ECO:0000256" key="10">
    <source>
        <dbReference type="SAM" id="Coils"/>
    </source>
</evidence>
<keyword evidence="6" id="KW-0539">Nucleus</keyword>
<dbReference type="OrthoDB" id="360390at2759"/>
<evidence type="ECO:0000256" key="8">
    <source>
        <dbReference type="ARBA" id="ARBA00093627"/>
    </source>
</evidence>
<dbReference type="SUPFAM" id="SSF54928">
    <property type="entry name" value="RNA-binding domain, RBD"/>
    <property type="match status" value="4"/>
</dbReference>
<keyword evidence="10" id="KW-0175">Coiled coil</keyword>
<dbReference type="InterPro" id="IPR011990">
    <property type="entry name" value="TPR-like_helical_dom_sf"/>
</dbReference>
<dbReference type="RefSeq" id="XP_024550712.1">
    <property type="nucleotide sequence ID" value="XM_024694919.1"/>
</dbReference>
<evidence type="ECO:0000256" key="11">
    <source>
        <dbReference type="SAM" id="MobiDB-lite"/>
    </source>
</evidence>
<dbReference type="VEuPathDB" id="FungiDB:Bcin09g01330"/>
<dbReference type="KEGG" id="bfu:BCIN_09g01330"/>
<dbReference type="SUPFAM" id="SSF48452">
    <property type="entry name" value="TPR-like"/>
    <property type="match status" value="1"/>
</dbReference>
<evidence type="ECO:0000256" key="2">
    <source>
        <dbReference type="ARBA" id="ARBA00022664"/>
    </source>
</evidence>
<feature type="region of interest" description="Disordered" evidence="11">
    <location>
        <begin position="518"/>
        <end position="565"/>
    </location>
</feature>
<evidence type="ECO:0000256" key="7">
    <source>
        <dbReference type="ARBA" id="ARBA00093374"/>
    </source>
</evidence>
<dbReference type="GO" id="GO:0003723">
    <property type="term" value="F:RNA binding"/>
    <property type="evidence" value="ECO:0007669"/>
    <property type="project" value="UniProtKB-UniRule"/>
</dbReference>
<keyword evidence="3" id="KW-0677">Repeat</keyword>
<reference evidence="13 14" key="2">
    <citation type="journal article" date="2012" name="Eukaryot. Cell">
        <title>Genome update of Botrytis cinerea strains B05.10 and T4.</title>
        <authorList>
            <person name="Staats M."/>
            <person name="van Kan J.A."/>
        </authorList>
    </citation>
    <scope>NUCLEOTIDE SEQUENCE [LARGE SCALE GENOMIC DNA]</scope>
    <source>
        <strain evidence="13 14">B05.10</strain>
    </source>
</reference>
<dbReference type="FunFam" id="1.25.40.10:FF:000632">
    <property type="entry name" value="Pre-mRNA splicing factor (Prp24), putative"/>
    <property type="match status" value="1"/>
</dbReference>
<dbReference type="CDD" id="cd12297">
    <property type="entry name" value="RRM2_Prp24"/>
    <property type="match status" value="1"/>
</dbReference>
<dbReference type="Pfam" id="PF16842">
    <property type="entry name" value="RRM_occluded"/>
    <property type="match status" value="1"/>
</dbReference>
<dbReference type="SMART" id="SM00386">
    <property type="entry name" value="HAT"/>
    <property type="match status" value="3"/>
</dbReference>
<dbReference type="FunFam" id="3.30.70.330:FF:000523">
    <property type="entry name" value="Pre-mRNA splicing factor (Prp24), putative"/>
    <property type="match status" value="1"/>
</dbReference>
<dbReference type="FunFam" id="3.30.70.330:FF:000711">
    <property type="entry name" value="Pre-mRNA splicing factor (Prp24), putative"/>
    <property type="match status" value="1"/>
</dbReference>
<feature type="coiled-coil region" evidence="10">
    <location>
        <begin position="8"/>
        <end position="35"/>
    </location>
</feature>
<dbReference type="Pfam" id="PF05391">
    <property type="entry name" value="Lsm_interact"/>
    <property type="match status" value="1"/>
</dbReference>
<keyword evidence="5" id="KW-0508">mRNA splicing</keyword>
<dbReference type="Gene3D" id="1.25.40.10">
    <property type="entry name" value="Tetratricopeptide repeat domain"/>
    <property type="match status" value="2"/>
</dbReference>
<gene>
    <name evidence="13" type="primary">Bcprp24</name>
    <name evidence="13" type="ORF">BCIN_09g01330</name>
</gene>
<comment type="subcellular location">
    <subcellularLocation>
        <location evidence="1">Nucleus</location>
    </subcellularLocation>
</comment>
<name>A0A384JRN7_BOTFB</name>
<dbReference type="InterPro" id="IPR012677">
    <property type="entry name" value="Nucleotide-bd_a/b_plait_sf"/>
</dbReference>
<dbReference type="GeneID" id="5428298"/>
<feature type="region of interest" description="Disordered" evidence="11">
    <location>
        <begin position="829"/>
        <end position="874"/>
    </location>
</feature>